<dbReference type="GO" id="GO:0016787">
    <property type="term" value="F:hydrolase activity"/>
    <property type="evidence" value="ECO:0007669"/>
    <property type="project" value="UniProtKB-KW"/>
</dbReference>
<dbReference type="EMBL" id="AP017928">
    <property type="protein sequence ID" value="BBA36638.1"/>
    <property type="molecule type" value="Genomic_DNA"/>
</dbReference>
<evidence type="ECO:0000313" key="3">
    <source>
        <dbReference type="Proteomes" id="UP000266313"/>
    </source>
</evidence>
<dbReference type="RefSeq" id="WP_119631778.1">
    <property type="nucleotide sequence ID" value="NZ_AP017928.1"/>
</dbReference>
<name>A0A250KY85_9GAMM</name>
<dbReference type="OrthoDB" id="9770715at2"/>
<dbReference type="InterPro" id="IPR013976">
    <property type="entry name" value="HDOD"/>
</dbReference>
<evidence type="ECO:0000313" key="2">
    <source>
        <dbReference type="EMBL" id="BBA36638.1"/>
    </source>
</evidence>
<accession>A0A250KY85</accession>
<keyword evidence="3" id="KW-1185">Reference proteome</keyword>
<dbReference type="AlphaFoldDB" id="A0A250KY85"/>
<dbReference type="PROSITE" id="PS51833">
    <property type="entry name" value="HDOD"/>
    <property type="match status" value="1"/>
</dbReference>
<feature type="domain" description="HDOD" evidence="1">
    <location>
        <begin position="17"/>
        <end position="212"/>
    </location>
</feature>
<organism evidence="2 3">
    <name type="scientific">Methylocaldum marinum</name>
    <dbReference type="NCBI Taxonomy" id="1432792"/>
    <lineage>
        <taxon>Bacteria</taxon>
        <taxon>Pseudomonadati</taxon>
        <taxon>Pseudomonadota</taxon>
        <taxon>Gammaproteobacteria</taxon>
        <taxon>Methylococcales</taxon>
        <taxon>Methylococcaceae</taxon>
        <taxon>Methylocaldum</taxon>
    </lineage>
</organism>
<dbReference type="InterPro" id="IPR052340">
    <property type="entry name" value="RNase_Y/CdgJ"/>
</dbReference>
<dbReference type="PANTHER" id="PTHR33525:SF3">
    <property type="entry name" value="RIBONUCLEASE Y"/>
    <property type="match status" value="1"/>
</dbReference>
<keyword evidence="2" id="KW-0378">Hydrolase</keyword>
<gene>
    <name evidence="2" type="ORF">sS8_4714</name>
</gene>
<dbReference type="PANTHER" id="PTHR33525">
    <property type="match status" value="1"/>
</dbReference>
<reference evidence="2 3" key="1">
    <citation type="submission" date="2016-12" db="EMBL/GenBank/DDBJ databases">
        <title>Genome sequencing of Methylocaldum marinum.</title>
        <authorList>
            <person name="Takeuchi M."/>
            <person name="Kamagata Y."/>
            <person name="Hiraoka S."/>
            <person name="Oshima K."/>
            <person name="Hattori M."/>
            <person name="Iwasaki W."/>
        </authorList>
    </citation>
    <scope>NUCLEOTIDE SEQUENCE [LARGE SCALE GENOMIC DNA]</scope>
    <source>
        <strain evidence="2 3">S8</strain>
    </source>
</reference>
<evidence type="ECO:0000259" key="1">
    <source>
        <dbReference type="PROSITE" id="PS51833"/>
    </source>
</evidence>
<dbReference type="KEGG" id="mmai:sS8_4714"/>
<dbReference type="Pfam" id="PF08668">
    <property type="entry name" value="HDOD"/>
    <property type="match status" value="1"/>
</dbReference>
<dbReference type="Proteomes" id="UP000266313">
    <property type="component" value="Chromosome"/>
</dbReference>
<dbReference type="SUPFAM" id="SSF109604">
    <property type="entry name" value="HD-domain/PDEase-like"/>
    <property type="match status" value="1"/>
</dbReference>
<dbReference type="Gene3D" id="1.10.3210.10">
    <property type="entry name" value="Hypothetical protein af1432"/>
    <property type="match status" value="1"/>
</dbReference>
<proteinExistence type="predicted"/>
<protein>
    <submittedName>
        <fullName evidence="2">Metal dependent phosphohydrolase</fullName>
    </submittedName>
</protein>
<sequence length="289" mass="31810">MLVAETPETLVKGTTQLLSPPVTVARVSAILENDEFSIREVAEAIGQDPALTARLLKIVNSPFYGFSGRIETITRAVGLVGADALYSLALTTAVMHGFRKIPACLVSMNDFWLNSLFCGVIARLLAKEAAVLHCERLFVAGLLHRIGALIIYMRLPEAARKILLSAAGDDRLIPHLEKDLLGFTYAEIGAELAKAWKMPSALQETIRWHLEPERAERFRLETSLLYLANRLKTVSMLGFPIDDVIQTIPDEVNAAIRLDETQIVAAMSKAAEQFADTAALFVPDAYVRH</sequence>